<dbReference type="EMBL" id="FNAV01000006">
    <property type="protein sequence ID" value="SDE68675.1"/>
    <property type="molecule type" value="Genomic_DNA"/>
</dbReference>
<organism evidence="1 2">
    <name type="scientific">Salipiger thiooxidans</name>
    <dbReference type="NCBI Taxonomy" id="282683"/>
    <lineage>
        <taxon>Bacteria</taxon>
        <taxon>Pseudomonadati</taxon>
        <taxon>Pseudomonadota</taxon>
        <taxon>Alphaproteobacteria</taxon>
        <taxon>Rhodobacterales</taxon>
        <taxon>Roseobacteraceae</taxon>
        <taxon>Salipiger</taxon>
    </lineage>
</organism>
<dbReference type="Proteomes" id="UP000198994">
    <property type="component" value="Unassembled WGS sequence"/>
</dbReference>
<name>A0A1G7EZA2_9RHOB</name>
<keyword evidence="2" id="KW-1185">Reference proteome</keyword>
<accession>A0A1G7EZA2</accession>
<protein>
    <submittedName>
        <fullName evidence="1">Uncharacterized protein</fullName>
    </submittedName>
</protein>
<proteinExistence type="predicted"/>
<reference evidence="2" key="1">
    <citation type="submission" date="2016-10" db="EMBL/GenBank/DDBJ databases">
        <authorList>
            <person name="Varghese N."/>
            <person name="Submissions S."/>
        </authorList>
    </citation>
    <scope>NUCLEOTIDE SEQUENCE [LARGE SCALE GENOMIC DNA]</scope>
    <source>
        <strain evidence="2">DSM 10146</strain>
    </source>
</reference>
<sequence>MGDAMNDVFSEKLQADVPRRLEHPYDNVPVLDWWKYDYDHVFVVLNPFFRVPGYTPETASYGPVRLPFDPEMLVDRIEEGELPEPANPAPEGFEDLIKQTGTAVPWSEVAMALGISDFERFARIVWLQVIAGEISEDDAEIAAGLAEYCALTGLYTPEEDLLPAVMEPALGRYLEALGLDGVVLWSEWREASRSCATESFSRDNPATVLPGEKLAAVAAPGMLLSWGYDDVAGLLALTDERRRQADPARFFEGFWASADTPSLVFAPEDAIPASRRN</sequence>
<dbReference type="AlphaFoldDB" id="A0A1G7EZA2"/>
<evidence type="ECO:0000313" key="2">
    <source>
        <dbReference type="Proteomes" id="UP000198994"/>
    </source>
</evidence>
<evidence type="ECO:0000313" key="1">
    <source>
        <dbReference type="EMBL" id="SDE68675.1"/>
    </source>
</evidence>
<gene>
    <name evidence="1" type="ORF">SAMN04488105_106150</name>
</gene>